<feature type="transmembrane region" description="Helical" evidence="6">
    <location>
        <begin position="128"/>
        <end position="149"/>
    </location>
</feature>
<feature type="transmembrane region" description="Helical" evidence="6">
    <location>
        <begin position="161"/>
        <end position="181"/>
    </location>
</feature>
<keyword evidence="5 6" id="KW-0472">Membrane</keyword>
<evidence type="ECO:0000256" key="5">
    <source>
        <dbReference type="ARBA" id="ARBA00023136"/>
    </source>
</evidence>
<dbReference type="PROSITE" id="PS50850">
    <property type="entry name" value="MFS"/>
    <property type="match status" value="1"/>
</dbReference>
<dbReference type="Proteomes" id="UP000198508">
    <property type="component" value="Unassembled WGS sequence"/>
</dbReference>
<proteinExistence type="predicted"/>
<dbReference type="InterPro" id="IPR050327">
    <property type="entry name" value="Proton-linked_MCT"/>
</dbReference>
<feature type="transmembrane region" description="Helical" evidence="6">
    <location>
        <begin position="343"/>
        <end position="363"/>
    </location>
</feature>
<dbReference type="GO" id="GO:0005886">
    <property type="term" value="C:plasma membrane"/>
    <property type="evidence" value="ECO:0007669"/>
    <property type="project" value="UniProtKB-SubCell"/>
</dbReference>
<evidence type="ECO:0000313" key="9">
    <source>
        <dbReference type="Proteomes" id="UP000198508"/>
    </source>
</evidence>
<evidence type="ECO:0000256" key="4">
    <source>
        <dbReference type="ARBA" id="ARBA00022989"/>
    </source>
</evidence>
<protein>
    <submittedName>
        <fullName evidence="8">Nitrate/nitrite transporter NarK</fullName>
    </submittedName>
</protein>
<accession>A0A1I0EE99</accession>
<feature type="transmembrane region" description="Helical" evidence="6">
    <location>
        <begin position="375"/>
        <end position="393"/>
    </location>
</feature>
<evidence type="ECO:0000256" key="1">
    <source>
        <dbReference type="ARBA" id="ARBA00004651"/>
    </source>
</evidence>
<feature type="transmembrane region" description="Helical" evidence="6">
    <location>
        <begin position="286"/>
        <end position="304"/>
    </location>
</feature>
<feature type="transmembrane region" description="Helical" evidence="6">
    <location>
        <begin position="97"/>
        <end position="116"/>
    </location>
</feature>
<organism evidence="8 9">
    <name type="scientific">Enterocloster lavalensis</name>
    <dbReference type="NCBI Taxonomy" id="460384"/>
    <lineage>
        <taxon>Bacteria</taxon>
        <taxon>Bacillati</taxon>
        <taxon>Bacillota</taxon>
        <taxon>Clostridia</taxon>
        <taxon>Lachnospirales</taxon>
        <taxon>Lachnospiraceae</taxon>
        <taxon>Enterocloster</taxon>
    </lineage>
</organism>
<dbReference type="AlphaFoldDB" id="A0A1I0EE99"/>
<evidence type="ECO:0000256" key="2">
    <source>
        <dbReference type="ARBA" id="ARBA00022448"/>
    </source>
</evidence>
<keyword evidence="2" id="KW-0813">Transport</keyword>
<gene>
    <name evidence="8" type="ORF">SAMN05216313_10670</name>
</gene>
<dbReference type="GO" id="GO:0022857">
    <property type="term" value="F:transmembrane transporter activity"/>
    <property type="evidence" value="ECO:0007669"/>
    <property type="project" value="InterPro"/>
</dbReference>
<dbReference type="EMBL" id="FOIM01000006">
    <property type="protein sequence ID" value="SET43299.1"/>
    <property type="molecule type" value="Genomic_DNA"/>
</dbReference>
<dbReference type="InterPro" id="IPR020846">
    <property type="entry name" value="MFS_dom"/>
</dbReference>
<reference evidence="9" key="1">
    <citation type="submission" date="2016-10" db="EMBL/GenBank/DDBJ databases">
        <authorList>
            <person name="Varghese N."/>
            <person name="Submissions S."/>
        </authorList>
    </citation>
    <scope>NUCLEOTIDE SEQUENCE [LARGE SCALE GENOMIC DNA]</scope>
    <source>
        <strain evidence="9">NLAE-zl-G277</strain>
    </source>
</reference>
<dbReference type="PANTHER" id="PTHR11360:SF317">
    <property type="entry name" value="MAJOR FACILITATOR SUPERFAMILY (MFS) PROFILE DOMAIN-CONTAINING PROTEIN-RELATED"/>
    <property type="match status" value="1"/>
</dbReference>
<feature type="transmembrane region" description="Helical" evidence="6">
    <location>
        <begin position="38"/>
        <end position="59"/>
    </location>
</feature>
<feature type="transmembrane region" description="Helical" evidence="6">
    <location>
        <begin position="71"/>
        <end position="91"/>
    </location>
</feature>
<dbReference type="Pfam" id="PF07690">
    <property type="entry name" value="MFS_1"/>
    <property type="match status" value="1"/>
</dbReference>
<evidence type="ECO:0000259" key="7">
    <source>
        <dbReference type="PROSITE" id="PS50850"/>
    </source>
</evidence>
<dbReference type="PANTHER" id="PTHR11360">
    <property type="entry name" value="MONOCARBOXYLATE TRANSPORTER"/>
    <property type="match status" value="1"/>
</dbReference>
<keyword evidence="3 6" id="KW-0812">Transmembrane</keyword>
<keyword evidence="9" id="KW-1185">Reference proteome</keyword>
<dbReference type="SUPFAM" id="SSF103473">
    <property type="entry name" value="MFS general substrate transporter"/>
    <property type="match status" value="1"/>
</dbReference>
<evidence type="ECO:0000256" key="6">
    <source>
        <dbReference type="SAM" id="Phobius"/>
    </source>
</evidence>
<dbReference type="InterPro" id="IPR011701">
    <property type="entry name" value="MFS"/>
</dbReference>
<evidence type="ECO:0000313" key="8">
    <source>
        <dbReference type="EMBL" id="SET43299.1"/>
    </source>
</evidence>
<evidence type="ECO:0000256" key="3">
    <source>
        <dbReference type="ARBA" id="ARBA00022692"/>
    </source>
</evidence>
<feature type="transmembrane region" description="Helical" evidence="6">
    <location>
        <begin position="256"/>
        <end position="274"/>
    </location>
</feature>
<feature type="transmembrane region" description="Helical" evidence="6">
    <location>
        <begin position="219"/>
        <end position="244"/>
    </location>
</feature>
<comment type="subcellular location">
    <subcellularLocation>
        <location evidence="1">Cell membrane</location>
        <topology evidence="1">Multi-pass membrane protein</topology>
    </subcellularLocation>
</comment>
<feature type="transmembrane region" description="Helical" evidence="6">
    <location>
        <begin position="310"/>
        <end position="331"/>
    </location>
</feature>
<dbReference type="CDD" id="cd17353">
    <property type="entry name" value="MFS_OFA_like"/>
    <property type="match status" value="1"/>
</dbReference>
<sequence>MLFSSCLINLCIGALYAWSVFAGPMAVHLSELTGAPLTAADLAIVFSVGNSSGFITMIGGGFLNEKIGPRWVVFLGSVLFGLGFVICGLADRVGLLILGYGIVSGLAMGLAYGQTISNSVKFFPDKSGLIGGIATASYGISSVIFPPIANRLIGMAGVSNAFIWMGCVIIAVGGIFSQFIVRCPADFIPAGWTPPKREQKRTTAAANDKNWKEMIASPAFYVMLLMLFFGAVLGMMAISQASGIAQNMAGMSAKKAALVVSVLALFNTFGRILAGMISDHIGCPNTLSGVFVTAIAAMAILYLSTGTVMFCIGICLVGVCFGAFMGVYPSFTASRFGRTNAGINYGIMFIGFNAAGLVGPILMSRIYQAAGSYRFAFAVAMGFAVCGLELSFVDRKMWKQ</sequence>
<dbReference type="InterPro" id="IPR036259">
    <property type="entry name" value="MFS_trans_sf"/>
</dbReference>
<keyword evidence="4 6" id="KW-1133">Transmembrane helix</keyword>
<feature type="domain" description="Major facilitator superfamily (MFS) profile" evidence="7">
    <location>
        <begin position="1"/>
        <end position="399"/>
    </location>
</feature>
<name>A0A1I0EE99_9FIRM</name>
<dbReference type="STRING" id="460384.SAMN05216313_10670"/>
<dbReference type="Gene3D" id="1.20.1250.20">
    <property type="entry name" value="MFS general substrate transporter like domains"/>
    <property type="match status" value="2"/>
</dbReference>